<sequence length="732" mass="80118">MGAVMTEVVKLFPSLNIDGVFYLFAGLCLICLVFVYFFCPETKGIMLEDIEALFNKDKTAKSPEFVEIKSPVNQAALELNNSSFMKEIDTQVSIMELEAALKADALAAFSRALEQTLGSAGPSRGKVILAVDASQLAIFELLAYGSGGSDWYEKLGVSRLLSVQLQSGDAAQLQRQLDVSKDPQANQEQGQDVAVVAPPLPTVAKRLADALRPLELVPTRRCAVLWLPAATSDVTLEMERQGVAGFVRQANLALGLIPVDRGVAALCHDSVFGELYVKGDSRALTDVVRSVLAVEKHTGRRILDVTCHGFFAQRVKKMLELAHRQQQKIKMSRTAGTQPEEADVATVMDKLVVIDRMEDPLSMLLTPMAYEGLLDALVGVNHGVVTYEKEEEADEAAGRGSTSSTKEPEPTPTTTTQKVVLNHLDALFDEIRDVNFNLVSNQLVEVAKDLATEVRGSSAGSNADLPKDSQAAFQKVKALLAKAPHLVKKKRSLAHHLQLVQRIRELSTQLALRGCVETEMTIMSAGPSASSSAAKDVDRFLGEAILREPPLNLYDVIKLLCLCSLVRGGLKPDTLAWYRQQLCHTYGHQILPLLVQLEKMDLLSVENRFDFPKMRKQLLLMRGALDDEDTRHPSDIHFMFPYTGYAPMSIRLLQESLGMKYKTLAKDPTSSLLSLGSGNGNNSSSHHSMSAETSSSLDNANSGKRTNVLVYYVGGVTVAELTAFRFLNQKQS</sequence>
<feature type="region of interest" description="Disordered" evidence="6">
    <location>
        <begin position="672"/>
        <end position="699"/>
    </location>
</feature>
<reference evidence="10" key="1">
    <citation type="journal article" date="2006" name="Science">
        <title>Phytophthora genome sequences uncover evolutionary origins and mechanisms of pathogenesis.</title>
        <authorList>
            <person name="Tyler B.M."/>
            <person name="Tripathy S."/>
            <person name="Zhang X."/>
            <person name="Dehal P."/>
            <person name="Jiang R.H."/>
            <person name="Aerts A."/>
            <person name="Arredondo F.D."/>
            <person name="Baxter L."/>
            <person name="Bensasson D."/>
            <person name="Beynon J.L."/>
            <person name="Chapman J."/>
            <person name="Damasceno C.M."/>
            <person name="Dorrance A.E."/>
            <person name="Dou D."/>
            <person name="Dickerman A.W."/>
            <person name="Dubchak I.L."/>
            <person name="Garbelotto M."/>
            <person name="Gijzen M."/>
            <person name="Gordon S.G."/>
            <person name="Govers F."/>
            <person name="Grunwald N.J."/>
            <person name="Huang W."/>
            <person name="Ivors K.L."/>
            <person name="Jones R.W."/>
            <person name="Kamoun S."/>
            <person name="Krampis K."/>
            <person name="Lamour K.H."/>
            <person name="Lee M.K."/>
            <person name="McDonald W.H."/>
            <person name="Medina M."/>
            <person name="Meijer H.J."/>
            <person name="Nordberg E.K."/>
            <person name="Maclean D.J."/>
            <person name="Ospina-Giraldo M.D."/>
            <person name="Morris P.F."/>
            <person name="Phuntumart V."/>
            <person name="Putnam N.H."/>
            <person name="Rash S."/>
            <person name="Rose J.K."/>
            <person name="Sakihama Y."/>
            <person name="Salamov A.A."/>
            <person name="Savidor A."/>
            <person name="Scheuring C.F."/>
            <person name="Smith B.M."/>
            <person name="Sobral B.W."/>
            <person name="Terry A."/>
            <person name="Torto-Alalibo T.A."/>
            <person name="Win J."/>
            <person name="Xu Z."/>
            <person name="Zhang H."/>
            <person name="Grigoriev I.V."/>
            <person name="Rokhsar D.S."/>
            <person name="Boore J.L."/>
        </authorList>
    </citation>
    <scope>NUCLEOTIDE SEQUENCE [LARGE SCALE GENOMIC DNA]</scope>
    <source>
        <strain evidence="10">Pr102</strain>
    </source>
</reference>
<dbReference type="Proteomes" id="UP000005238">
    <property type="component" value="Unassembled WGS sequence"/>
</dbReference>
<name>H3GWE7_PHYRM</name>
<organism evidence="9 10">
    <name type="scientific">Phytophthora ramorum</name>
    <name type="common">Sudden oak death agent</name>
    <dbReference type="NCBI Taxonomy" id="164328"/>
    <lineage>
        <taxon>Eukaryota</taxon>
        <taxon>Sar</taxon>
        <taxon>Stramenopiles</taxon>
        <taxon>Oomycota</taxon>
        <taxon>Peronosporomycetes</taxon>
        <taxon>Peronosporales</taxon>
        <taxon>Peronosporaceae</taxon>
        <taxon>Phytophthora</taxon>
    </lineage>
</organism>
<keyword evidence="4 7" id="KW-1133">Transmembrane helix</keyword>
<feature type="compositionally biased region" description="Low complexity" evidence="6">
    <location>
        <begin position="672"/>
        <end position="696"/>
    </location>
</feature>
<evidence type="ECO:0000256" key="2">
    <source>
        <dbReference type="ARBA" id="ARBA00009884"/>
    </source>
</evidence>
<dbReference type="eggNOG" id="KOG1302">
    <property type="taxonomic scope" value="Eukaryota"/>
</dbReference>
<protein>
    <recommendedName>
        <fullName evidence="8">Major facilitator superfamily (MFS) profile domain-containing protein</fullName>
    </recommendedName>
</protein>
<dbReference type="InterPro" id="IPR027482">
    <property type="entry name" value="Sec1-like_dom2"/>
</dbReference>
<dbReference type="InterPro" id="IPR005828">
    <property type="entry name" value="MFS_sugar_transport-like"/>
</dbReference>
<dbReference type="Gene3D" id="1.20.1250.20">
    <property type="entry name" value="MFS general substrate transporter like domains"/>
    <property type="match status" value="1"/>
</dbReference>
<reference evidence="9" key="2">
    <citation type="submission" date="2015-06" db="UniProtKB">
        <authorList>
            <consortium name="EnsemblProtists"/>
        </authorList>
    </citation>
    <scope>IDENTIFICATION</scope>
    <source>
        <strain evidence="9">Pr102</strain>
    </source>
</reference>
<comment type="subcellular location">
    <subcellularLocation>
        <location evidence="1">Membrane</location>
        <topology evidence="1">Multi-pass membrane protein</topology>
    </subcellularLocation>
</comment>
<dbReference type="STRING" id="164328.H3GWE7"/>
<evidence type="ECO:0000313" key="10">
    <source>
        <dbReference type="Proteomes" id="UP000005238"/>
    </source>
</evidence>
<dbReference type="EMBL" id="DS566060">
    <property type="status" value="NOT_ANNOTATED_CDS"/>
    <property type="molecule type" value="Genomic_DNA"/>
</dbReference>
<dbReference type="GO" id="GO:0022857">
    <property type="term" value="F:transmembrane transporter activity"/>
    <property type="evidence" value="ECO:0007669"/>
    <property type="project" value="InterPro"/>
</dbReference>
<dbReference type="EnsemblProtists" id="Phyra81798">
    <property type="protein sequence ID" value="Phyra81798"/>
    <property type="gene ID" value="Phyra81798"/>
</dbReference>
<proteinExistence type="inferred from homology"/>
<evidence type="ECO:0000313" key="9">
    <source>
        <dbReference type="EnsemblProtists" id="Phyra81798"/>
    </source>
</evidence>
<dbReference type="AlphaFoldDB" id="H3GWE7"/>
<dbReference type="InterPro" id="IPR020846">
    <property type="entry name" value="MFS_dom"/>
</dbReference>
<dbReference type="InterPro" id="IPR001619">
    <property type="entry name" value="Sec1-like"/>
</dbReference>
<dbReference type="InterPro" id="IPR043127">
    <property type="entry name" value="Sec-1-like_dom3a"/>
</dbReference>
<dbReference type="GO" id="GO:0016192">
    <property type="term" value="P:vesicle-mediated transport"/>
    <property type="evidence" value="ECO:0000318"/>
    <property type="project" value="GO_Central"/>
</dbReference>
<dbReference type="VEuPathDB" id="FungiDB:KRP22_10946"/>
<evidence type="ECO:0000256" key="6">
    <source>
        <dbReference type="SAM" id="MobiDB-lite"/>
    </source>
</evidence>
<evidence type="ECO:0000259" key="8">
    <source>
        <dbReference type="PROSITE" id="PS50850"/>
    </source>
</evidence>
<dbReference type="InterPro" id="IPR036259">
    <property type="entry name" value="MFS_trans_sf"/>
</dbReference>
<feature type="region of interest" description="Disordered" evidence="6">
    <location>
        <begin position="389"/>
        <end position="417"/>
    </location>
</feature>
<dbReference type="VEuPathDB" id="FungiDB:KRP22_10945"/>
<keyword evidence="3 7" id="KW-0812">Transmembrane</keyword>
<dbReference type="PANTHER" id="PTHR11679">
    <property type="entry name" value="VESICLE PROTEIN SORTING-ASSOCIATED"/>
    <property type="match status" value="1"/>
</dbReference>
<dbReference type="SUPFAM" id="SSF56815">
    <property type="entry name" value="Sec1/munc18-like (SM) proteins"/>
    <property type="match status" value="1"/>
</dbReference>
<evidence type="ECO:0000256" key="3">
    <source>
        <dbReference type="ARBA" id="ARBA00022692"/>
    </source>
</evidence>
<dbReference type="GO" id="GO:0005773">
    <property type="term" value="C:vacuole"/>
    <property type="evidence" value="ECO:0000318"/>
    <property type="project" value="GO_Central"/>
</dbReference>
<feature type="transmembrane region" description="Helical" evidence="7">
    <location>
        <begin position="20"/>
        <end position="38"/>
    </location>
</feature>
<dbReference type="GO" id="GO:0033263">
    <property type="term" value="C:CORVET complex"/>
    <property type="evidence" value="ECO:0000318"/>
    <property type="project" value="GO_Central"/>
</dbReference>
<dbReference type="GO" id="GO:0016020">
    <property type="term" value="C:membrane"/>
    <property type="evidence" value="ECO:0007669"/>
    <property type="project" value="UniProtKB-SubCell"/>
</dbReference>
<evidence type="ECO:0000256" key="4">
    <source>
        <dbReference type="ARBA" id="ARBA00022989"/>
    </source>
</evidence>
<evidence type="ECO:0000256" key="1">
    <source>
        <dbReference type="ARBA" id="ARBA00004141"/>
    </source>
</evidence>
<dbReference type="OMA" id="DPQANQE"/>
<dbReference type="Pfam" id="PF00995">
    <property type="entry name" value="Sec1"/>
    <property type="match status" value="1"/>
</dbReference>
<evidence type="ECO:0000256" key="5">
    <source>
        <dbReference type="ARBA" id="ARBA00023136"/>
    </source>
</evidence>
<evidence type="ECO:0000256" key="7">
    <source>
        <dbReference type="SAM" id="Phobius"/>
    </source>
</evidence>
<dbReference type="HOGENOM" id="CLU_016678_2_1_1"/>
<dbReference type="Gene3D" id="3.90.830.10">
    <property type="entry name" value="Syntaxin Binding Protein 1, Chain A, domain 2"/>
    <property type="match status" value="1"/>
</dbReference>
<dbReference type="PROSITE" id="PS50850">
    <property type="entry name" value="MFS"/>
    <property type="match status" value="1"/>
</dbReference>
<feature type="domain" description="Major facilitator superfamily (MFS) profile" evidence="8">
    <location>
        <begin position="1"/>
        <end position="43"/>
    </location>
</feature>
<dbReference type="Pfam" id="PF00083">
    <property type="entry name" value="Sugar_tr"/>
    <property type="match status" value="1"/>
</dbReference>
<dbReference type="InterPro" id="IPR036045">
    <property type="entry name" value="Sec1-like_sf"/>
</dbReference>
<keyword evidence="10" id="KW-1185">Reference proteome</keyword>
<dbReference type="VEuPathDB" id="FungiDB:KRP23_11685"/>
<dbReference type="Gene3D" id="3.40.50.1910">
    <property type="match status" value="2"/>
</dbReference>
<accession>H3GWE7</accession>
<comment type="similarity">
    <text evidence="2">Belongs to the STXBP/unc-18/SEC1 family.</text>
</comment>
<keyword evidence="5 7" id="KW-0472">Membrane</keyword>
<dbReference type="GO" id="GO:0006886">
    <property type="term" value="P:intracellular protein transport"/>
    <property type="evidence" value="ECO:0000318"/>
    <property type="project" value="GO_Central"/>
</dbReference>
<dbReference type="InParanoid" id="H3GWE7"/>